<dbReference type="PANTHER" id="PTHR48070:SF4">
    <property type="entry name" value="ESTERASE ALNB"/>
    <property type="match status" value="1"/>
</dbReference>
<accession>A0AAN6SQS7</accession>
<gene>
    <name evidence="4" type="ORF">C8A01DRAFT_47782</name>
</gene>
<evidence type="ECO:0000256" key="1">
    <source>
        <dbReference type="ARBA" id="ARBA00022801"/>
    </source>
</evidence>
<feature type="domain" description="Serine hydrolase" evidence="3">
    <location>
        <begin position="2"/>
        <end position="238"/>
    </location>
</feature>
<reference evidence="5" key="1">
    <citation type="journal article" date="2023" name="Mol. Phylogenet. Evol.">
        <title>Genome-scale phylogeny and comparative genomics of the fungal order Sordariales.</title>
        <authorList>
            <person name="Hensen N."/>
            <person name="Bonometti L."/>
            <person name="Westerberg I."/>
            <person name="Brannstrom I.O."/>
            <person name="Guillou S."/>
            <person name="Cros-Aarteil S."/>
            <person name="Calhoun S."/>
            <person name="Haridas S."/>
            <person name="Kuo A."/>
            <person name="Mondo S."/>
            <person name="Pangilinan J."/>
            <person name="Riley R."/>
            <person name="LaButti K."/>
            <person name="Andreopoulos B."/>
            <person name="Lipzen A."/>
            <person name="Chen C."/>
            <person name="Yan M."/>
            <person name="Daum C."/>
            <person name="Ng V."/>
            <person name="Clum A."/>
            <person name="Steindorff A."/>
            <person name="Ohm R.A."/>
            <person name="Martin F."/>
            <person name="Silar P."/>
            <person name="Natvig D.O."/>
            <person name="Lalanne C."/>
            <person name="Gautier V."/>
            <person name="Ament-Velasquez S.L."/>
            <person name="Kruys A."/>
            <person name="Hutchinson M.I."/>
            <person name="Powell A.J."/>
            <person name="Barry K."/>
            <person name="Miller A.N."/>
            <person name="Grigoriev I.V."/>
            <person name="Debuchy R."/>
            <person name="Gladieux P."/>
            <person name="Hiltunen Thoren M."/>
            <person name="Johannesson H."/>
        </authorList>
    </citation>
    <scope>NUCLEOTIDE SEQUENCE [LARGE SCALE GENOMIC DNA]</scope>
    <source>
        <strain evidence="5">CBS 284.82</strain>
    </source>
</reference>
<dbReference type="Proteomes" id="UP001303115">
    <property type="component" value="Unassembled WGS sequence"/>
</dbReference>
<name>A0AAN6SQS7_9PEZI</name>
<sequence length="273" mass="30444">MRFLCLPGAYGSAKNFRIQLGPLANELERRGLASFTYSQGSHEVEPPAGWEDYFGARPLYRFLDTRHGDNFESLRRLRHMPYSVNAEDAIRMFQECGDGEDWHQQVWREAMDDVFRTLDEHPDVNAVIGYSEGAMVGASLIVEEALQAQQTGRQPRIQFAIFISGSPPLKFEGNDRVVAQLADQVGTAIDIPTFHIFGCNDAFLSGAVALYNVCEPTKSTMFDHGLGHIVPRDAENVRMLADILEQLIPKLEGGNRRPETKTGSGEASIQGER</sequence>
<dbReference type="GO" id="GO:0005634">
    <property type="term" value="C:nucleus"/>
    <property type="evidence" value="ECO:0007669"/>
    <property type="project" value="TreeGrafter"/>
</dbReference>
<proteinExistence type="predicted"/>
<keyword evidence="5" id="KW-1185">Reference proteome</keyword>
<dbReference type="GO" id="GO:0019748">
    <property type="term" value="P:secondary metabolic process"/>
    <property type="evidence" value="ECO:0007669"/>
    <property type="project" value="TreeGrafter"/>
</dbReference>
<feature type="region of interest" description="Disordered" evidence="2">
    <location>
        <begin position="251"/>
        <end position="273"/>
    </location>
</feature>
<dbReference type="InterPro" id="IPR050593">
    <property type="entry name" value="LovG"/>
</dbReference>
<evidence type="ECO:0000313" key="5">
    <source>
        <dbReference type="Proteomes" id="UP001303115"/>
    </source>
</evidence>
<comment type="caution">
    <text evidence="4">The sequence shown here is derived from an EMBL/GenBank/DDBJ whole genome shotgun (WGS) entry which is preliminary data.</text>
</comment>
<dbReference type="Pfam" id="PF03959">
    <property type="entry name" value="FSH1"/>
    <property type="match status" value="1"/>
</dbReference>
<dbReference type="Gene3D" id="3.40.50.1820">
    <property type="entry name" value="alpha/beta hydrolase"/>
    <property type="match status" value="1"/>
</dbReference>
<dbReference type="GO" id="GO:0016787">
    <property type="term" value="F:hydrolase activity"/>
    <property type="evidence" value="ECO:0007669"/>
    <property type="project" value="UniProtKB-KW"/>
</dbReference>
<dbReference type="InterPro" id="IPR005645">
    <property type="entry name" value="FSH-like_dom"/>
</dbReference>
<organism evidence="4 5">
    <name type="scientific">Parachaetomium inaequale</name>
    <dbReference type="NCBI Taxonomy" id="2588326"/>
    <lineage>
        <taxon>Eukaryota</taxon>
        <taxon>Fungi</taxon>
        <taxon>Dikarya</taxon>
        <taxon>Ascomycota</taxon>
        <taxon>Pezizomycotina</taxon>
        <taxon>Sordariomycetes</taxon>
        <taxon>Sordariomycetidae</taxon>
        <taxon>Sordariales</taxon>
        <taxon>Chaetomiaceae</taxon>
        <taxon>Parachaetomium</taxon>
    </lineage>
</organism>
<protein>
    <submittedName>
        <fullName evidence="4">Serine hydrolase FSH</fullName>
    </submittedName>
</protein>
<evidence type="ECO:0000313" key="4">
    <source>
        <dbReference type="EMBL" id="KAK4038648.1"/>
    </source>
</evidence>
<evidence type="ECO:0000256" key="2">
    <source>
        <dbReference type="SAM" id="MobiDB-lite"/>
    </source>
</evidence>
<dbReference type="GO" id="GO:0005737">
    <property type="term" value="C:cytoplasm"/>
    <property type="evidence" value="ECO:0007669"/>
    <property type="project" value="TreeGrafter"/>
</dbReference>
<dbReference type="SUPFAM" id="SSF53474">
    <property type="entry name" value="alpha/beta-Hydrolases"/>
    <property type="match status" value="1"/>
</dbReference>
<dbReference type="AlphaFoldDB" id="A0AAN6SQS7"/>
<keyword evidence="1 4" id="KW-0378">Hydrolase</keyword>
<dbReference type="EMBL" id="MU854423">
    <property type="protein sequence ID" value="KAK4038648.1"/>
    <property type="molecule type" value="Genomic_DNA"/>
</dbReference>
<dbReference type="InterPro" id="IPR029058">
    <property type="entry name" value="AB_hydrolase_fold"/>
</dbReference>
<dbReference type="PANTHER" id="PTHR48070">
    <property type="entry name" value="ESTERASE OVCA2"/>
    <property type="match status" value="1"/>
</dbReference>
<evidence type="ECO:0000259" key="3">
    <source>
        <dbReference type="Pfam" id="PF03959"/>
    </source>
</evidence>